<dbReference type="PANTHER" id="PTHR10434">
    <property type="entry name" value="1-ACYL-SN-GLYCEROL-3-PHOSPHATE ACYLTRANSFERASE"/>
    <property type="match status" value="1"/>
</dbReference>
<proteinExistence type="predicted"/>
<gene>
    <name evidence="4" type="ORF">HMPREF1630_05060</name>
</gene>
<evidence type="ECO:0000313" key="5">
    <source>
        <dbReference type="Proteomes" id="UP000029579"/>
    </source>
</evidence>
<organism evidence="4 5">
    <name type="scientific">Anaerococcus lactolyticus S7-1-13</name>
    <dbReference type="NCBI Taxonomy" id="1284686"/>
    <lineage>
        <taxon>Bacteria</taxon>
        <taxon>Bacillati</taxon>
        <taxon>Bacillota</taxon>
        <taxon>Tissierellia</taxon>
        <taxon>Tissierellales</taxon>
        <taxon>Peptoniphilaceae</taxon>
        <taxon>Anaerococcus</taxon>
    </lineage>
</organism>
<dbReference type="CDD" id="cd07989">
    <property type="entry name" value="LPLAT_AGPAT-like"/>
    <property type="match status" value="1"/>
</dbReference>
<accession>A0A095X2R8</accession>
<keyword evidence="1 4" id="KW-0808">Transferase</keyword>
<comment type="caution">
    <text evidence="4">The sequence shown here is derived from an EMBL/GenBank/DDBJ whole genome shotgun (WGS) entry which is preliminary data.</text>
</comment>
<dbReference type="EMBL" id="JRMW01000033">
    <property type="protein sequence ID" value="KGF04163.1"/>
    <property type="molecule type" value="Genomic_DNA"/>
</dbReference>
<dbReference type="GO" id="GO:0006654">
    <property type="term" value="P:phosphatidic acid biosynthetic process"/>
    <property type="evidence" value="ECO:0007669"/>
    <property type="project" value="TreeGrafter"/>
</dbReference>
<evidence type="ECO:0000313" key="4">
    <source>
        <dbReference type="EMBL" id="KGF04163.1"/>
    </source>
</evidence>
<evidence type="ECO:0000259" key="3">
    <source>
        <dbReference type="SMART" id="SM00563"/>
    </source>
</evidence>
<dbReference type="PANTHER" id="PTHR10434:SF11">
    <property type="entry name" value="1-ACYL-SN-GLYCEROL-3-PHOSPHATE ACYLTRANSFERASE"/>
    <property type="match status" value="1"/>
</dbReference>
<keyword evidence="2 4" id="KW-0012">Acyltransferase</keyword>
<dbReference type="AlphaFoldDB" id="A0A095X2R8"/>
<dbReference type="InterPro" id="IPR002123">
    <property type="entry name" value="Plipid/glycerol_acylTrfase"/>
</dbReference>
<dbReference type="GO" id="GO:0003841">
    <property type="term" value="F:1-acylglycerol-3-phosphate O-acyltransferase activity"/>
    <property type="evidence" value="ECO:0007669"/>
    <property type="project" value="TreeGrafter"/>
</dbReference>
<feature type="domain" description="Phospholipid/glycerol acyltransferase" evidence="3">
    <location>
        <begin position="35"/>
        <end position="147"/>
    </location>
</feature>
<protein>
    <submittedName>
        <fullName evidence="4">Acyl-phosphate glycerol 3-phosphate acyltransferase</fullName>
    </submittedName>
</protein>
<dbReference type="SUPFAM" id="SSF69593">
    <property type="entry name" value="Glycerol-3-phosphate (1)-acyltransferase"/>
    <property type="match status" value="1"/>
</dbReference>
<dbReference type="SMART" id="SM00563">
    <property type="entry name" value="PlsC"/>
    <property type="match status" value="1"/>
</dbReference>
<evidence type="ECO:0000256" key="1">
    <source>
        <dbReference type="ARBA" id="ARBA00022679"/>
    </source>
</evidence>
<dbReference type="Proteomes" id="UP000029579">
    <property type="component" value="Unassembled WGS sequence"/>
</dbReference>
<sequence>MMFYRVVVAILRVLFFPFYRVRVNGRENIPEKTDIIACANHWSNLDPFFLALNLPIKFNFMAKKELFEIPVLRNILKAAGVFPIDRKGNDLKALRYAIGLIKDGKTLGIFPEGTRVKKISRENMHEGIGFIALKAKADILPIEIVTSYKLFSSVDIYVKEPIAIEKYADIKNKEAMKMISDEVFYAIYDHRDIIESEKNGNNNC</sequence>
<dbReference type="RefSeq" id="WP_331279817.1">
    <property type="nucleotide sequence ID" value="NZ_JRMW01000033.1"/>
</dbReference>
<reference evidence="4 5" key="1">
    <citation type="submission" date="2014-07" db="EMBL/GenBank/DDBJ databases">
        <authorList>
            <person name="McCorrison J."/>
            <person name="Sanka R."/>
            <person name="Torralba M."/>
            <person name="Gillis M."/>
            <person name="Haft D.H."/>
            <person name="Methe B."/>
            <person name="Sutton G."/>
            <person name="Nelson K.E."/>
        </authorList>
    </citation>
    <scope>NUCLEOTIDE SEQUENCE [LARGE SCALE GENOMIC DNA]</scope>
    <source>
        <strain evidence="4 5">S7-1-13</strain>
    </source>
</reference>
<dbReference type="eggNOG" id="COG0204">
    <property type="taxonomic scope" value="Bacteria"/>
</dbReference>
<evidence type="ECO:0000256" key="2">
    <source>
        <dbReference type="ARBA" id="ARBA00023315"/>
    </source>
</evidence>
<dbReference type="Pfam" id="PF01553">
    <property type="entry name" value="Acyltransferase"/>
    <property type="match status" value="1"/>
</dbReference>
<name>A0A095X2R8_9FIRM</name>